<accession>A0ABN1BAM7</accession>
<sequence>MQFIVNFVGYCVSKRKSLVYRTTNHQDYVKVIDQLNTADVSYKQEVTGMVSSVPGGSYVNLGNDYRIYVNNENKGKALRVIHRMEDQNILQAR</sequence>
<keyword evidence="2" id="KW-1185">Reference proteome</keyword>
<evidence type="ECO:0000313" key="1">
    <source>
        <dbReference type="EMBL" id="GAA0493728.1"/>
    </source>
</evidence>
<dbReference type="EMBL" id="BAAADO010000004">
    <property type="protein sequence ID" value="GAA0493728.1"/>
    <property type="molecule type" value="Genomic_DNA"/>
</dbReference>
<organism evidence="1 2">
    <name type="scientific">Salinibacillus aidingensis</name>
    <dbReference type="NCBI Taxonomy" id="237684"/>
    <lineage>
        <taxon>Bacteria</taxon>
        <taxon>Bacillati</taxon>
        <taxon>Bacillota</taxon>
        <taxon>Bacilli</taxon>
        <taxon>Bacillales</taxon>
        <taxon>Bacillaceae</taxon>
        <taxon>Salinibacillus</taxon>
    </lineage>
</organism>
<evidence type="ECO:0000313" key="2">
    <source>
        <dbReference type="Proteomes" id="UP001500880"/>
    </source>
</evidence>
<protein>
    <recommendedName>
        <fullName evidence="3">DUF2007 domain-containing protein</fullName>
    </recommendedName>
</protein>
<comment type="caution">
    <text evidence="1">The sequence shown here is derived from an EMBL/GenBank/DDBJ whole genome shotgun (WGS) entry which is preliminary data.</text>
</comment>
<reference evidence="1 2" key="1">
    <citation type="journal article" date="2019" name="Int. J. Syst. Evol. Microbiol.">
        <title>The Global Catalogue of Microorganisms (GCM) 10K type strain sequencing project: providing services to taxonomists for standard genome sequencing and annotation.</title>
        <authorList>
            <consortium name="The Broad Institute Genomics Platform"/>
            <consortium name="The Broad Institute Genome Sequencing Center for Infectious Disease"/>
            <person name="Wu L."/>
            <person name="Ma J."/>
        </authorList>
    </citation>
    <scope>NUCLEOTIDE SEQUENCE [LARGE SCALE GENOMIC DNA]</scope>
    <source>
        <strain evidence="1 2">JCM 12389</strain>
    </source>
</reference>
<dbReference type="Proteomes" id="UP001500880">
    <property type="component" value="Unassembled WGS sequence"/>
</dbReference>
<gene>
    <name evidence="1" type="ORF">GCM10008986_20250</name>
</gene>
<proteinExistence type="predicted"/>
<name>A0ABN1BAM7_9BACI</name>
<evidence type="ECO:0008006" key="3">
    <source>
        <dbReference type="Google" id="ProtNLM"/>
    </source>
</evidence>
<dbReference type="RefSeq" id="WP_343840488.1">
    <property type="nucleotide sequence ID" value="NZ_BAAADO010000004.1"/>
</dbReference>